<feature type="domain" description="ABC transporter" evidence="9">
    <location>
        <begin position="388"/>
        <end position="631"/>
    </location>
</feature>
<dbReference type="STRING" id="768066.HELO_1654"/>
<feature type="domain" description="ABC transmembrane type-1" evidence="10">
    <location>
        <begin position="67"/>
        <end position="347"/>
    </location>
</feature>
<organism evidence="11 12">
    <name type="scientific">Halomonas elongata (strain ATCC 33173 / DSM 2581 / NBRC 15536 / NCIMB 2198 / 1H9)</name>
    <dbReference type="NCBI Taxonomy" id="768066"/>
    <lineage>
        <taxon>Bacteria</taxon>
        <taxon>Pseudomonadati</taxon>
        <taxon>Pseudomonadota</taxon>
        <taxon>Gammaproteobacteria</taxon>
        <taxon>Oceanospirillales</taxon>
        <taxon>Halomonadaceae</taxon>
        <taxon>Halomonas</taxon>
    </lineage>
</organism>
<proteinExistence type="predicted"/>
<dbReference type="Pfam" id="PF00005">
    <property type="entry name" value="ABC_tran"/>
    <property type="match status" value="1"/>
</dbReference>
<dbReference type="SUPFAM" id="SSF52540">
    <property type="entry name" value="P-loop containing nucleoside triphosphate hydrolases"/>
    <property type="match status" value="1"/>
</dbReference>
<protein>
    <submittedName>
        <fullName evidence="11">ABC-type transport system ATP-binding/permease protein</fullName>
    </submittedName>
</protein>
<dbReference type="InterPro" id="IPR039421">
    <property type="entry name" value="Type_1_exporter"/>
</dbReference>
<feature type="transmembrane region" description="Helical" evidence="8">
    <location>
        <begin position="62"/>
        <end position="87"/>
    </location>
</feature>
<keyword evidence="4 11" id="KW-0067">ATP-binding</keyword>
<gene>
    <name evidence="11" type="ordered locus">HELO_1654</name>
</gene>
<keyword evidence="2 8" id="KW-0812">Transmembrane</keyword>
<evidence type="ECO:0000256" key="6">
    <source>
        <dbReference type="ARBA" id="ARBA00023136"/>
    </source>
</evidence>
<evidence type="ECO:0000256" key="3">
    <source>
        <dbReference type="ARBA" id="ARBA00022741"/>
    </source>
</evidence>
<keyword evidence="6 8" id="KW-0472">Membrane</keyword>
<dbReference type="PROSITE" id="PS00211">
    <property type="entry name" value="ABC_TRANSPORTER_1"/>
    <property type="match status" value="1"/>
</dbReference>
<dbReference type="PROSITE" id="PS50929">
    <property type="entry name" value="ABC_TM1F"/>
    <property type="match status" value="1"/>
</dbReference>
<dbReference type="Gene3D" id="3.40.50.300">
    <property type="entry name" value="P-loop containing nucleotide triphosphate hydrolases"/>
    <property type="match status" value="1"/>
</dbReference>
<dbReference type="FunFam" id="3.40.50.300:FF:000218">
    <property type="entry name" value="Multidrug ABC transporter ATP-binding protein"/>
    <property type="match status" value="1"/>
</dbReference>
<dbReference type="GO" id="GO:0140359">
    <property type="term" value="F:ABC-type transporter activity"/>
    <property type="evidence" value="ECO:0007669"/>
    <property type="project" value="InterPro"/>
</dbReference>
<dbReference type="InterPro" id="IPR003593">
    <property type="entry name" value="AAA+_ATPase"/>
</dbReference>
<feature type="region of interest" description="Disordered" evidence="7">
    <location>
        <begin position="640"/>
        <end position="659"/>
    </location>
</feature>
<feature type="transmembrane region" description="Helical" evidence="8">
    <location>
        <begin position="210"/>
        <end position="230"/>
    </location>
</feature>
<dbReference type="FunFam" id="1.20.1560.10:FF:000070">
    <property type="entry name" value="Multidrug ABC transporter ATP-binding protein"/>
    <property type="match status" value="1"/>
</dbReference>
<dbReference type="EMBL" id="FN869568">
    <property type="protein sequence ID" value="CBV41538.1"/>
    <property type="molecule type" value="Genomic_DNA"/>
</dbReference>
<dbReference type="Proteomes" id="UP000008707">
    <property type="component" value="Chromosome"/>
</dbReference>
<dbReference type="Gene3D" id="1.20.1560.10">
    <property type="entry name" value="ABC transporter type 1, transmembrane domain"/>
    <property type="match status" value="1"/>
</dbReference>
<dbReference type="InterPro" id="IPR003439">
    <property type="entry name" value="ABC_transporter-like_ATP-bd"/>
</dbReference>
<evidence type="ECO:0000256" key="5">
    <source>
        <dbReference type="ARBA" id="ARBA00022989"/>
    </source>
</evidence>
<feature type="transmembrane region" description="Helical" evidence="8">
    <location>
        <begin position="186"/>
        <end position="204"/>
    </location>
</feature>
<evidence type="ECO:0000259" key="10">
    <source>
        <dbReference type="PROSITE" id="PS50929"/>
    </source>
</evidence>
<evidence type="ECO:0000259" key="9">
    <source>
        <dbReference type="PROSITE" id="PS50893"/>
    </source>
</evidence>
<sequence length="659" mass="73160">MSLLTSSLLEELSCKLALPVFLFESVAMFRYFENLVNPYPEGEPRVPPRGLLPFIVHFSRPVAGLLVAMSLATALVSAAEVVFFHYMGELVDWLSSAEREGFLAEHGWRLVGMGLLVVVGLPLLVLLQSLLTHQGIFGNYPMLGRWLSHRHMLRQSMSFFQDEFAGRVSQKVMQTALAIRETVMKLMDLLVYVAVYFTGAMLLLGNAEPWLMAPLVVWLVGYVGIMWFFVPRLRNVSMAQADARARMTGRVVDSYSNIQTIKLFADTRREQDYARDAMEKFMVTVHRQMRLATRLSVSLTLLNSLLLVGVAAMAVGAWYLEAVSLGVIAVAIGLVMRIRFMSDWILWEVAGLFENIGTVQDGINTIARTPAVLDAPDAAELEVPSGEIRFEAVRFGYDLPDGEARRVFDGLDLNIAPGEKVGIIGRSGAGKSTLANLLLRFYDLESGAIRIDGQNIAEVTQESLRRHIGMVTQDTSLLHRSVRDNIRYGSPDASEEDIQRAVRQAHADSFLDDLVDPQGRRGLDAHVGERGVKLSGGQRQRIAIARVLLKNAPILVLDEATSALDSEVEAAIQEQLYALMEGKTVIAIAHRLSTIAMLDRLVVIDEGHIVETGNHEQLLARDGIYAALWRRQSGGFLGLEASSETDERRDQRPMEEMPS</sequence>
<dbReference type="GO" id="GO:0005524">
    <property type="term" value="F:ATP binding"/>
    <property type="evidence" value="ECO:0007669"/>
    <property type="project" value="UniProtKB-KW"/>
</dbReference>
<feature type="transmembrane region" description="Helical" evidence="8">
    <location>
        <begin position="291"/>
        <end position="312"/>
    </location>
</feature>
<dbReference type="InterPro" id="IPR011527">
    <property type="entry name" value="ABC1_TM_dom"/>
</dbReference>
<reference evidence="12" key="1">
    <citation type="journal article" date="2011" name="Environ. Microbiol.">
        <title>A blueprint of ectoine metabolism from the genome of the industrial producer Halomonas elongata DSM 2581(T).</title>
        <authorList>
            <person name="Schwibbert K."/>
            <person name="Marin-Sanguino A."/>
            <person name="Bagyan I."/>
            <person name="Heidrich G."/>
            <person name="Lentzen G."/>
            <person name="Seitz H."/>
            <person name="Rampp M."/>
            <person name="Schuster S.C."/>
            <person name="Klenk H.P."/>
            <person name="Pfeiffer F."/>
            <person name="Oesterhelt D."/>
            <person name="Kunte H.J."/>
        </authorList>
    </citation>
    <scope>NUCLEOTIDE SEQUENCE [LARGE SCALE GENOMIC DNA]</scope>
    <source>
        <strain evidence="12">ATCC 33173 / DSM 2581 / NBRC 15536 / NCIMB 2198 / 1H9</strain>
    </source>
</reference>
<dbReference type="SMART" id="SM00382">
    <property type="entry name" value="AAA"/>
    <property type="match status" value="1"/>
</dbReference>
<comment type="subcellular location">
    <subcellularLocation>
        <location evidence="1">Cell membrane</location>
        <topology evidence="1">Multi-pass membrane protein</topology>
    </subcellularLocation>
</comment>
<evidence type="ECO:0000313" key="11">
    <source>
        <dbReference type="EMBL" id="CBV41538.1"/>
    </source>
</evidence>
<accession>E1V7X5</accession>
<dbReference type="AlphaFoldDB" id="E1V7X5"/>
<dbReference type="InterPro" id="IPR027417">
    <property type="entry name" value="P-loop_NTPase"/>
</dbReference>
<keyword evidence="3" id="KW-0547">Nucleotide-binding</keyword>
<dbReference type="PANTHER" id="PTHR24221:SF203">
    <property type="entry name" value="ATP-BINDING_PERMEASE FUSION ABC TRANSPORTER-RELATED"/>
    <property type="match status" value="1"/>
</dbReference>
<evidence type="ECO:0000256" key="1">
    <source>
        <dbReference type="ARBA" id="ARBA00004651"/>
    </source>
</evidence>
<dbReference type="InterPro" id="IPR017871">
    <property type="entry name" value="ABC_transporter-like_CS"/>
</dbReference>
<dbReference type="GO" id="GO:0005886">
    <property type="term" value="C:plasma membrane"/>
    <property type="evidence" value="ECO:0007669"/>
    <property type="project" value="UniProtKB-SubCell"/>
</dbReference>
<dbReference type="KEGG" id="hel:HELO_1654"/>
<feature type="transmembrane region" description="Helical" evidence="8">
    <location>
        <begin position="107"/>
        <end position="127"/>
    </location>
</feature>
<feature type="compositionally biased region" description="Basic and acidic residues" evidence="7">
    <location>
        <begin position="645"/>
        <end position="659"/>
    </location>
</feature>
<evidence type="ECO:0000256" key="4">
    <source>
        <dbReference type="ARBA" id="ARBA00022840"/>
    </source>
</evidence>
<dbReference type="HOGENOM" id="CLU_000604_62_5_6"/>
<dbReference type="PANTHER" id="PTHR24221">
    <property type="entry name" value="ATP-BINDING CASSETTE SUB-FAMILY B"/>
    <property type="match status" value="1"/>
</dbReference>
<dbReference type="InterPro" id="IPR036640">
    <property type="entry name" value="ABC1_TM_sf"/>
</dbReference>
<dbReference type="PROSITE" id="PS50893">
    <property type="entry name" value="ABC_TRANSPORTER_2"/>
    <property type="match status" value="1"/>
</dbReference>
<evidence type="ECO:0000256" key="2">
    <source>
        <dbReference type="ARBA" id="ARBA00022692"/>
    </source>
</evidence>
<dbReference type="Pfam" id="PF00664">
    <property type="entry name" value="ABC_membrane"/>
    <property type="match status" value="1"/>
</dbReference>
<dbReference type="SUPFAM" id="SSF90123">
    <property type="entry name" value="ABC transporter transmembrane region"/>
    <property type="match status" value="1"/>
</dbReference>
<dbReference type="GO" id="GO:0016887">
    <property type="term" value="F:ATP hydrolysis activity"/>
    <property type="evidence" value="ECO:0007669"/>
    <property type="project" value="InterPro"/>
</dbReference>
<keyword evidence="5 8" id="KW-1133">Transmembrane helix</keyword>
<evidence type="ECO:0000256" key="7">
    <source>
        <dbReference type="SAM" id="MobiDB-lite"/>
    </source>
</evidence>
<dbReference type="eggNOG" id="COG1132">
    <property type="taxonomic scope" value="Bacteria"/>
</dbReference>
<name>E1V7X5_HALED</name>
<evidence type="ECO:0000256" key="8">
    <source>
        <dbReference type="SAM" id="Phobius"/>
    </source>
</evidence>
<dbReference type="GO" id="GO:0034040">
    <property type="term" value="F:ATPase-coupled lipid transmembrane transporter activity"/>
    <property type="evidence" value="ECO:0007669"/>
    <property type="project" value="TreeGrafter"/>
</dbReference>
<evidence type="ECO:0000313" key="12">
    <source>
        <dbReference type="Proteomes" id="UP000008707"/>
    </source>
</evidence>